<keyword evidence="3" id="KW-1185">Reference proteome</keyword>
<accession>A2FTW5</accession>
<dbReference type="InParanoid" id="A2FTW5"/>
<protein>
    <submittedName>
        <fullName evidence="2">Uncharacterized protein</fullName>
    </submittedName>
</protein>
<organism evidence="2 3">
    <name type="scientific">Trichomonas vaginalis (strain ATCC PRA-98 / G3)</name>
    <dbReference type="NCBI Taxonomy" id="412133"/>
    <lineage>
        <taxon>Eukaryota</taxon>
        <taxon>Metamonada</taxon>
        <taxon>Parabasalia</taxon>
        <taxon>Trichomonadida</taxon>
        <taxon>Trichomonadidae</taxon>
        <taxon>Trichomonas</taxon>
    </lineage>
</organism>
<evidence type="ECO:0000313" key="3">
    <source>
        <dbReference type="Proteomes" id="UP000001542"/>
    </source>
</evidence>
<proteinExistence type="predicted"/>
<dbReference type="EMBL" id="DS114019">
    <property type="protein sequence ID" value="EAX91655.1"/>
    <property type="molecule type" value="Genomic_DNA"/>
</dbReference>
<feature type="region of interest" description="Disordered" evidence="1">
    <location>
        <begin position="1"/>
        <end position="28"/>
    </location>
</feature>
<dbReference type="VEuPathDB" id="TrichDB:TVAG_323710"/>
<name>A2FTW5_TRIV3</name>
<dbReference type="VEuPathDB" id="TrichDB:TVAGG3_0020980"/>
<sequence>MNTEKRPSTRGSVRIPRIPQHSNSSLSRQKDITLHERTGRIKIVTEIKELKRVRKAYNKFNELFSKFNSSTGAEIVGKQMTLTYSQFKSAFDSFLSHCSQYFNSSPNTRRIGRYSPIIDFSQKLLKEWSLLVIAMNRLSSSFQIPHQQKLQEDFDMLTGSITTIAKSIVNRTYYKDNLYSSSNVLKSEITRIYQLIFKTLNGDVSEFNDAKLDSLREEMVILNRNINDNFVSQIPSNVANTPDFLRMRSALKTSCGHVISLLEAAHFFVHNIHSILNRMKKLDVTLRDLLDELDIKYRLDVTPNGEEEPSEEDVDESPIKPEIKVLEDEPFEVTLPPVTKPRARSSIRTSVVKNCMRGTI</sequence>
<evidence type="ECO:0000313" key="2">
    <source>
        <dbReference type="EMBL" id="EAX91655.1"/>
    </source>
</evidence>
<evidence type="ECO:0000256" key="1">
    <source>
        <dbReference type="SAM" id="MobiDB-lite"/>
    </source>
</evidence>
<dbReference type="RefSeq" id="XP_001304585.1">
    <property type="nucleotide sequence ID" value="XM_001304584.1"/>
</dbReference>
<reference evidence="2" key="2">
    <citation type="journal article" date="2007" name="Science">
        <title>Draft genome sequence of the sexually transmitted pathogen Trichomonas vaginalis.</title>
        <authorList>
            <person name="Carlton J.M."/>
            <person name="Hirt R.P."/>
            <person name="Silva J.C."/>
            <person name="Delcher A.L."/>
            <person name="Schatz M."/>
            <person name="Zhao Q."/>
            <person name="Wortman J.R."/>
            <person name="Bidwell S.L."/>
            <person name="Alsmark U.C.M."/>
            <person name="Besteiro S."/>
            <person name="Sicheritz-Ponten T."/>
            <person name="Noel C.J."/>
            <person name="Dacks J.B."/>
            <person name="Foster P.G."/>
            <person name="Simillion C."/>
            <person name="Van de Peer Y."/>
            <person name="Miranda-Saavedra D."/>
            <person name="Barton G.J."/>
            <person name="Westrop G.D."/>
            <person name="Mueller S."/>
            <person name="Dessi D."/>
            <person name="Fiori P.L."/>
            <person name="Ren Q."/>
            <person name="Paulsen I."/>
            <person name="Zhang H."/>
            <person name="Bastida-Corcuera F.D."/>
            <person name="Simoes-Barbosa A."/>
            <person name="Brown M.T."/>
            <person name="Hayes R.D."/>
            <person name="Mukherjee M."/>
            <person name="Okumura C.Y."/>
            <person name="Schneider R."/>
            <person name="Smith A.J."/>
            <person name="Vanacova S."/>
            <person name="Villalvazo M."/>
            <person name="Haas B.J."/>
            <person name="Pertea M."/>
            <person name="Feldblyum T.V."/>
            <person name="Utterback T.R."/>
            <person name="Shu C.L."/>
            <person name="Osoegawa K."/>
            <person name="de Jong P.J."/>
            <person name="Hrdy I."/>
            <person name="Horvathova L."/>
            <person name="Zubacova Z."/>
            <person name="Dolezal P."/>
            <person name="Malik S.B."/>
            <person name="Logsdon J.M. Jr."/>
            <person name="Henze K."/>
            <person name="Gupta A."/>
            <person name="Wang C.C."/>
            <person name="Dunne R.L."/>
            <person name="Upcroft J.A."/>
            <person name="Upcroft P."/>
            <person name="White O."/>
            <person name="Salzberg S.L."/>
            <person name="Tang P."/>
            <person name="Chiu C.-H."/>
            <person name="Lee Y.-S."/>
            <person name="Embley T.M."/>
            <person name="Coombs G.H."/>
            <person name="Mottram J.C."/>
            <person name="Tachezy J."/>
            <person name="Fraser-Liggett C.M."/>
            <person name="Johnson P.J."/>
        </authorList>
    </citation>
    <scope>NUCLEOTIDE SEQUENCE [LARGE SCALE GENOMIC DNA]</scope>
    <source>
        <strain evidence="2">G3</strain>
    </source>
</reference>
<gene>
    <name evidence="2" type="ORF">TVAG_323710</name>
</gene>
<dbReference type="OrthoDB" id="10562678at2759"/>
<dbReference type="AlphaFoldDB" id="A2FTW5"/>
<dbReference type="KEGG" id="tva:4749359"/>
<reference evidence="2" key="1">
    <citation type="submission" date="2006-10" db="EMBL/GenBank/DDBJ databases">
        <authorList>
            <person name="Amadeo P."/>
            <person name="Zhao Q."/>
            <person name="Wortman J."/>
            <person name="Fraser-Liggett C."/>
            <person name="Carlton J."/>
        </authorList>
    </citation>
    <scope>NUCLEOTIDE SEQUENCE</scope>
    <source>
        <strain evidence="2">G3</strain>
    </source>
</reference>
<dbReference type="Proteomes" id="UP000001542">
    <property type="component" value="Unassembled WGS sequence"/>
</dbReference>